<dbReference type="EMBL" id="JACKWY010000001">
    <property type="protein sequence ID" value="MBB6713367.1"/>
    <property type="molecule type" value="Genomic_DNA"/>
</dbReference>
<evidence type="ECO:0000256" key="1">
    <source>
        <dbReference type="SAM" id="Phobius"/>
    </source>
</evidence>
<sequence length="157" mass="18309">MYYEQFIAGYNPKILSLVNNIKNGILIATAISYIFISSLISIVFIVLYFMVSISTFNIYVEYEYAITDNELDIFKISNKKRRKLVKSIQINKADRPISSNEFNQNRYKGAKISKVYTRKYEKCDKQIIILKEDGVTNVYELVLNEELLGFMSRVSRV</sequence>
<proteinExistence type="predicted"/>
<evidence type="ECO:0000313" key="3">
    <source>
        <dbReference type="Proteomes" id="UP000585258"/>
    </source>
</evidence>
<dbReference type="RefSeq" id="WP_185163191.1">
    <property type="nucleotide sequence ID" value="NZ_JACKWY010000001.1"/>
</dbReference>
<accession>A0A7X0S9A9</accession>
<evidence type="ECO:0000313" key="2">
    <source>
        <dbReference type="EMBL" id="MBB6713367.1"/>
    </source>
</evidence>
<organism evidence="2 3">
    <name type="scientific">Clostridium gasigenes</name>
    <dbReference type="NCBI Taxonomy" id="94869"/>
    <lineage>
        <taxon>Bacteria</taxon>
        <taxon>Bacillati</taxon>
        <taxon>Bacillota</taxon>
        <taxon>Clostridia</taxon>
        <taxon>Eubacteriales</taxon>
        <taxon>Clostridiaceae</taxon>
        <taxon>Clostridium</taxon>
    </lineage>
</organism>
<dbReference type="AlphaFoldDB" id="A0A7X0S9A9"/>
<name>A0A7X0S9A9_9CLOT</name>
<reference evidence="2 3" key="1">
    <citation type="submission" date="2020-08" db="EMBL/GenBank/DDBJ databases">
        <title>Clostridia isolated from Swiss meat.</title>
        <authorList>
            <person name="Wambui J."/>
            <person name="Stevens M.J.A."/>
            <person name="Stephan R."/>
        </authorList>
    </citation>
    <scope>NUCLEOTIDE SEQUENCE [LARGE SCALE GENOMIC DNA]</scope>
    <source>
        <strain evidence="2 3">CM001</strain>
    </source>
</reference>
<dbReference type="Proteomes" id="UP000585258">
    <property type="component" value="Unassembled WGS sequence"/>
</dbReference>
<keyword evidence="1" id="KW-0812">Transmembrane</keyword>
<protein>
    <submittedName>
        <fullName evidence="2">Uncharacterized protein</fullName>
    </submittedName>
</protein>
<feature type="transmembrane region" description="Helical" evidence="1">
    <location>
        <begin position="25"/>
        <end position="49"/>
    </location>
</feature>
<gene>
    <name evidence="2" type="ORF">H7E68_01300</name>
</gene>
<keyword evidence="1" id="KW-0472">Membrane</keyword>
<comment type="caution">
    <text evidence="2">The sequence shown here is derived from an EMBL/GenBank/DDBJ whole genome shotgun (WGS) entry which is preliminary data.</text>
</comment>
<keyword evidence="1" id="KW-1133">Transmembrane helix</keyword>